<accession>A0AAV7NJ63</accession>
<organism evidence="1 2">
    <name type="scientific">Pleurodeles waltl</name>
    <name type="common">Iberian ribbed newt</name>
    <dbReference type="NCBI Taxonomy" id="8319"/>
    <lineage>
        <taxon>Eukaryota</taxon>
        <taxon>Metazoa</taxon>
        <taxon>Chordata</taxon>
        <taxon>Craniata</taxon>
        <taxon>Vertebrata</taxon>
        <taxon>Euteleostomi</taxon>
        <taxon>Amphibia</taxon>
        <taxon>Batrachia</taxon>
        <taxon>Caudata</taxon>
        <taxon>Salamandroidea</taxon>
        <taxon>Salamandridae</taxon>
        <taxon>Pleurodelinae</taxon>
        <taxon>Pleurodeles</taxon>
    </lineage>
</organism>
<keyword evidence="2" id="KW-1185">Reference proteome</keyword>
<proteinExistence type="predicted"/>
<protein>
    <submittedName>
        <fullName evidence="1">Uncharacterized protein</fullName>
    </submittedName>
</protein>
<evidence type="ECO:0000313" key="2">
    <source>
        <dbReference type="Proteomes" id="UP001066276"/>
    </source>
</evidence>
<comment type="caution">
    <text evidence="1">The sequence shown here is derived from an EMBL/GenBank/DDBJ whole genome shotgun (WGS) entry which is preliminary data.</text>
</comment>
<dbReference type="AlphaFoldDB" id="A0AAV7NJ63"/>
<sequence>MRGTERGGILLKAGVTASLDSMRYSSKKEQGGKPIFLPWKSLLRVQKAAPKRGPRKQLANNKRLHWPQANAASRKNPRNGAPILGVSLIRNDPLFCPGSPKGRGRSASLIRLLAFKAHRLQRHAVTGASAGRERACDRGVSARLIRLLAFKARRLQRHAVTGASAGRERARDRGVYTAAMFS</sequence>
<gene>
    <name evidence="1" type="ORF">NDU88_003185</name>
</gene>
<reference evidence="1" key="1">
    <citation type="journal article" date="2022" name="bioRxiv">
        <title>Sequencing and chromosome-scale assembly of the giantPleurodeles waltlgenome.</title>
        <authorList>
            <person name="Brown T."/>
            <person name="Elewa A."/>
            <person name="Iarovenko S."/>
            <person name="Subramanian E."/>
            <person name="Araus A.J."/>
            <person name="Petzold A."/>
            <person name="Susuki M."/>
            <person name="Suzuki K.-i.T."/>
            <person name="Hayashi T."/>
            <person name="Toyoda A."/>
            <person name="Oliveira C."/>
            <person name="Osipova E."/>
            <person name="Leigh N.D."/>
            <person name="Simon A."/>
            <person name="Yun M.H."/>
        </authorList>
    </citation>
    <scope>NUCLEOTIDE SEQUENCE</scope>
    <source>
        <strain evidence="1">20211129_DDA</strain>
        <tissue evidence="1">Liver</tissue>
    </source>
</reference>
<name>A0AAV7NJ63_PLEWA</name>
<dbReference type="EMBL" id="JANPWB010000012">
    <property type="protein sequence ID" value="KAJ1114955.1"/>
    <property type="molecule type" value="Genomic_DNA"/>
</dbReference>
<dbReference type="Proteomes" id="UP001066276">
    <property type="component" value="Chromosome 8"/>
</dbReference>
<evidence type="ECO:0000313" key="1">
    <source>
        <dbReference type="EMBL" id="KAJ1114955.1"/>
    </source>
</evidence>